<dbReference type="EMBL" id="CAXLJM020000032">
    <property type="protein sequence ID" value="CAL8099525.1"/>
    <property type="molecule type" value="Genomic_DNA"/>
</dbReference>
<comment type="caution">
    <text evidence="11">The sequence shown here is derived from an EMBL/GenBank/DDBJ whole genome shotgun (WGS) entry which is preliminary data.</text>
</comment>
<dbReference type="SUPFAM" id="SSF57716">
    <property type="entry name" value="Glucocorticoid receptor-like (DNA-binding domain)"/>
    <property type="match status" value="1"/>
</dbReference>
<organism evidence="11 12">
    <name type="scientific">Orchesella dallaii</name>
    <dbReference type="NCBI Taxonomy" id="48710"/>
    <lineage>
        <taxon>Eukaryota</taxon>
        <taxon>Metazoa</taxon>
        <taxon>Ecdysozoa</taxon>
        <taxon>Arthropoda</taxon>
        <taxon>Hexapoda</taxon>
        <taxon>Collembola</taxon>
        <taxon>Entomobryomorpha</taxon>
        <taxon>Entomobryoidea</taxon>
        <taxon>Orchesellidae</taxon>
        <taxon>Orchesellinae</taxon>
        <taxon>Orchesella</taxon>
    </lineage>
</organism>
<keyword evidence="2" id="KW-0677">Repeat</keyword>
<feature type="compositionally biased region" description="Acidic residues" evidence="8">
    <location>
        <begin position="878"/>
        <end position="888"/>
    </location>
</feature>
<dbReference type="PANTHER" id="PTHR24379:SF121">
    <property type="entry name" value="C2H2-TYPE DOMAIN-CONTAINING PROTEIN"/>
    <property type="match status" value="1"/>
</dbReference>
<keyword evidence="12" id="KW-1185">Reference proteome</keyword>
<dbReference type="SMART" id="SM00355">
    <property type="entry name" value="ZnF_C2H2"/>
    <property type="match status" value="13"/>
</dbReference>
<keyword evidence="4" id="KW-0862">Zinc</keyword>
<dbReference type="SUPFAM" id="SSF57667">
    <property type="entry name" value="beta-beta-alpha zinc fingers"/>
    <property type="match status" value="4"/>
</dbReference>
<protein>
    <recommendedName>
        <fullName evidence="13">Zinc finger protein</fullName>
    </recommendedName>
</protein>
<gene>
    <name evidence="11" type="ORF">ODALV1_LOCUS10262</name>
</gene>
<feature type="domain" description="C2H2-type" evidence="9">
    <location>
        <begin position="813"/>
        <end position="841"/>
    </location>
</feature>
<dbReference type="InterPro" id="IPR013087">
    <property type="entry name" value="Znf_C2H2_type"/>
</dbReference>
<evidence type="ECO:0000313" key="12">
    <source>
        <dbReference type="Proteomes" id="UP001642540"/>
    </source>
</evidence>
<evidence type="ECO:0000256" key="6">
    <source>
        <dbReference type="PROSITE-ProRule" id="PRU00042"/>
    </source>
</evidence>
<keyword evidence="5 7" id="KW-0238">DNA-binding</keyword>
<keyword evidence="3 6" id="KW-0863">Zinc-finger</keyword>
<dbReference type="InterPro" id="IPR006612">
    <property type="entry name" value="THAP_Znf"/>
</dbReference>
<proteinExistence type="predicted"/>
<feature type="domain" description="THAP-type" evidence="10">
    <location>
        <begin position="11"/>
        <end position="97"/>
    </location>
</feature>
<evidence type="ECO:0000256" key="1">
    <source>
        <dbReference type="ARBA" id="ARBA00022723"/>
    </source>
</evidence>
<evidence type="ECO:0000256" key="4">
    <source>
        <dbReference type="ARBA" id="ARBA00022833"/>
    </source>
</evidence>
<feature type="domain" description="C2H2-type" evidence="9">
    <location>
        <begin position="646"/>
        <end position="674"/>
    </location>
</feature>
<reference evidence="11 12" key="1">
    <citation type="submission" date="2024-08" db="EMBL/GenBank/DDBJ databases">
        <authorList>
            <person name="Cucini C."/>
            <person name="Frati F."/>
        </authorList>
    </citation>
    <scope>NUCLEOTIDE SEQUENCE [LARGE SCALE GENOMIC DNA]</scope>
</reference>
<dbReference type="PROSITE" id="PS00028">
    <property type="entry name" value="ZINC_FINGER_C2H2_1"/>
    <property type="match status" value="7"/>
</dbReference>
<dbReference type="Gene3D" id="3.30.160.60">
    <property type="entry name" value="Classic Zinc Finger"/>
    <property type="match status" value="5"/>
</dbReference>
<keyword evidence="1" id="KW-0479">Metal-binding</keyword>
<feature type="region of interest" description="Disordered" evidence="8">
    <location>
        <begin position="876"/>
        <end position="896"/>
    </location>
</feature>
<feature type="domain" description="C2H2-type" evidence="9">
    <location>
        <begin position="552"/>
        <end position="579"/>
    </location>
</feature>
<sequence>MPRPGTRPRSLIIRCYVPNCSNRKTVCDPKITFFSFPRGWRSSAWMEAIKRPDMTINSNCRVCSVHFSESDFEPNLGNVLGEKMKDRLTKEAIPSLKLPASLEEARKWEKIYTNRKSVKKRNPSTEPVFQKTAEKKKPSPIELCLICSEAVQQADYINVSLYKFPGAEESRILNEQLWNTFILKTIINFPASKYQELLFQTGTRLLPSSWFVLCKDCSGFVENIAKMLDKIKALEFTVEEKIKSIKNKFEKNLLKDCEGCNCNTNTKDLCVRNEIRSFMSAPTEQLVVKKERADSDEEFIYDAGGDNHSFEGEPPIGSKYFPLPQTEIEGSKDESETETGAIKDKSDEKWVPLLNTERKCSDSDPEADLGLDVEDSNERDFSKKFCKRGTYKTKNKKFNCLKCKATYSKIPCLRVHLLKRHALVLEEKWDGNTPVMDHVTSNRSESSSNPRLFTCSICSRIQQTKIKLNLHMKLHVRSKGVHGGAFDCFMCKAPYFKADSVRLHLQRDHRLKLASDWDGTQPQENHIGPLRIVKQPKRIKKAEAESEVKQSYSCKLCPCEFSDSRMFQFHEEDHQKSKKASQNCPKCNYPCVTALKLNRHLISKHKVSVYMCKICGVDSRTAQKLGDHMLNHKIHDGSIIPGSDLLLCSICDKTFKNRRALSFHKLSYHSEELELTVFRCQECPRVFAKKLPMRVHVLKEHKNLTKFRCETCGYGAINQSVLKRHMYIHTTEKFMCEHCSATYSHPLALNQHIKQNHPDCFTHKKKLYHPAGGEKPPKPSMMEVKCKYCYKILPHKLGLKHHLESEHRDLYTHKCDLCDKVYMSVASVQLHRKLNHTETDNTVICKWCLKTVSHTFYMYSHTKHCSKNPANRDLAAANEEEKEETVNDSDEKFNLD</sequence>
<accession>A0ABP1QDM9</accession>
<dbReference type="InterPro" id="IPR036236">
    <property type="entry name" value="Znf_C2H2_sf"/>
</dbReference>
<evidence type="ECO:0000256" key="3">
    <source>
        <dbReference type="ARBA" id="ARBA00022771"/>
    </source>
</evidence>
<evidence type="ECO:0000256" key="8">
    <source>
        <dbReference type="SAM" id="MobiDB-lite"/>
    </source>
</evidence>
<dbReference type="Proteomes" id="UP001642540">
    <property type="component" value="Unassembled WGS sequence"/>
</dbReference>
<dbReference type="PROSITE" id="PS50157">
    <property type="entry name" value="ZINC_FINGER_C2H2_2"/>
    <property type="match status" value="7"/>
</dbReference>
<feature type="domain" description="C2H2-type" evidence="9">
    <location>
        <begin position="707"/>
        <end position="734"/>
    </location>
</feature>
<evidence type="ECO:0008006" key="13">
    <source>
        <dbReference type="Google" id="ProtNLM"/>
    </source>
</evidence>
<feature type="domain" description="C2H2-type" evidence="9">
    <location>
        <begin position="453"/>
        <end position="480"/>
    </location>
</feature>
<dbReference type="Gene3D" id="6.20.210.20">
    <property type="entry name" value="THAP domain"/>
    <property type="match status" value="1"/>
</dbReference>
<dbReference type="InterPro" id="IPR038441">
    <property type="entry name" value="THAP_Znf_sf"/>
</dbReference>
<evidence type="ECO:0000313" key="11">
    <source>
        <dbReference type="EMBL" id="CAL8099525.1"/>
    </source>
</evidence>
<feature type="domain" description="C2H2-type" evidence="9">
    <location>
        <begin position="678"/>
        <end position="706"/>
    </location>
</feature>
<feature type="domain" description="C2H2-type" evidence="9">
    <location>
        <begin position="734"/>
        <end position="757"/>
    </location>
</feature>
<evidence type="ECO:0000259" key="10">
    <source>
        <dbReference type="PROSITE" id="PS50950"/>
    </source>
</evidence>
<evidence type="ECO:0000259" key="9">
    <source>
        <dbReference type="PROSITE" id="PS50157"/>
    </source>
</evidence>
<evidence type="ECO:0000256" key="2">
    <source>
        <dbReference type="ARBA" id="ARBA00022737"/>
    </source>
</evidence>
<name>A0ABP1QDM9_9HEXA</name>
<dbReference type="PROSITE" id="PS50950">
    <property type="entry name" value="ZF_THAP"/>
    <property type="match status" value="1"/>
</dbReference>
<evidence type="ECO:0000256" key="5">
    <source>
        <dbReference type="ARBA" id="ARBA00023125"/>
    </source>
</evidence>
<evidence type="ECO:0000256" key="7">
    <source>
        <dbReference type="PROSITE-ProRule" id="PRU00309"/>
    </source>
</evidence>
<dbReference type="SMART" id="SM00980">
    <property type="entry name" value="THAP"/>
    <property type="match status" value="1"/>
</dbReference>
<dbReference type="PANTHER" id="PTHR24379">
    <property type="entry name" value="KRAB AND ZINC FINGER DOMAIN-CONTAINING"/>
    <property type="match status" value="1"/>
</dbReference>